<evidence type="ECO:0000256" key="2">
    <source>
        <dbReference type="SAM" id="SignalP"/>
    </source>
</evidence>
<feature type="signal peptide" evidence="2">
    <location>
        <begin position="1"/>
        <end position="20"/>
    </location>
</feature>
<keyword evidence="4" id="KW-1185">Reference proteome</keyword>
<accession>A0A8J3WFB2</accession>
<dbReference type="SUPFAM" id="SSF50998">
    <property type="entry name" value="Quinoprotein alcohol dehydrogenase-like"/>
    <property type="match status" value="1"/>
</dbReference>
<dbReference type="PROSITE" id="PS51257">
    <property type="entry name" value="PROKAR_LIPOPROTEIN"/>
    <property type="match status" value="1"/>
</dbReference>
<feature type="region of interest" description="Disordered" evidence="1">
    <location>
        <begin position="24"/>
        <end position="68"/>
    </location>
</feature>
<reference evidence="3" key="1">
    <citation type="submission" date="2021-01" db="EMBL/GenBank/DDBJ databases">
        <title>Whole genome shotgun sequence of Planobispora rosea NBRC 15558.</title>
        <authorList>
            <person name="Komaki H."/>
            <person name="Tamura T."/>
        </authorList>
    </citation>
    <scope>NUCLEOTIDE SEQUENCE</scope>
    <source>
        <strain evidence="3">NBRC 15558</strain>
    </source>
</reference>
<dbReference type="EMBL" id="BOOI01000038">
    <property type="protein sequence ID" value="GIH85756.1"/>
    <property type="molecule type" value="Genomic_DNA"/>
</dbReference>
<sequence length="408" mass="43177">MAKMRVAVATAGVCLLAACTADPTAARAPSPVPERTAASASPTAPGRTAAQDAAQDATPAPRATGEVAQAPEWKAAPDPGLSGSAALVDVAAGGPGDVWAVGYQDSAEDREGSPAVVRWDGTRWREVPVGERDLYHVEGVSVGGPDDVWIVGNGETAVAARWNGRRWTWERPFGIAHDYRFTDVAVSGGRAWFTANTPSGTVVLEWDDGEFRNAYQSGGTLRAITVKDGHVWAVGGDESGPMVLHGTSTVWEAFRIPDIPGGRLNRVWQISPSDVWAVGEIATGSPDVYGDRPAEPLALHWDGSRWTRAELPVSRGALHGVTAFDGDDVWASGVDADHSGQPLLLHFDGTRWTARYGPLLRPYEEDQQYDVSDDVGHTGIAGVPGTGTVWVVGSVGWGDAEAGFTLRR</sequence>
<keyword evidence="2" id="KW-0732">Signal</keyword>
<dbReference type="RefSeq" id="WP_189242730.1">
    <property type="nucleotide sequence ID" value="NZ_BMQP01000020.1"/>
</dbReference>
<organism evidence="3 4">
    <name type="scientific">Planobispora rosea</name>
    <dbReference type="NCBI Taxonomy" id="35762"/>
    <lineage>
        <taxon>Bacteria</taxon>
        <taxon>Bacillati</taxon>
        <taxon>Actinomycetota</taxon>
        <taxon>Actinomycetes</taxon>
        <taxon>Streptosporangiales</taxon>
        <taxon>Streptosporangiaceae</taxon>
        <taxon>Planobispora</taxon>
    </lineage>
</organism>
<evidence type="ECO:0000256" key="1">
    <source>
        <dbReference type="SAM" id="MobiDB-lite"/>
    </source>
</evidence>
<proteinExistence type="predicted"/>
<dbReference type="AlphaFoldDB" id="A0A8J3WFB2"/>
<evidence type="ECO:0000313" key="3">
    <source>
        <dbReference type="EMBL" id="GIH85756.1"/>
    </source>
</evidence>
<feature type="compositionally biased region" description="Low complexity" evidence="1">
    <location>
        <begin position="47"/>
        <end position="63"/>
    </location>
</feature>
<dbReference type="InterPro" id="IPR011047">
    <property type="entry name" value="Quinoprotein_ADH-like_sf"/>
</dbReference>
<evidence type="ECO:0000313" key="4">
    <source>
        <dbReference type="Proteomes" id="UP000655044"/>
    </source>
</evidence>
<protein>
    <submittedName>
        <fullName evidence="3">Uncharacterized protein</fullName>
    </submittedName>
</protein>
<dbReference type="Proteomes" id="UP000655044">
    <property type="component" value="Unassembled WGS sequence"/>
</dbReference>
<gene>
    <name evidence="3" type="ORF">Pro02_41640</name>
</gene>
<name>A0A8J3WFB2_PLARO</name>
<comment type="caution">
    <text evidence="3">The sequence shown here is derived from an EMBL/GenBank/DDBJ whole genome shotgun (WGS) entry which is preliminary data.</text>
</comment>
<feature type="chain" id="PRO_5038480712" evidence="2">
    <location>
        <begin position="21"/>
        <end position="408"/>
    </location>
</feature>